<dbReference type="GeneID" id="83198007"/>
<evidence type="ECO:0000313" key="3">
    <source>
        <dbReference type="Proteomes" id="UP001150941"/>
    </source>
</evidence>
<evidence type="ECO:0000256" key="1">
    <source>
        <dbReference type="SAM" id="MobiDB-lite"/>
    </source>
</evidence>
<gene>
    <name evidence="2" type="ORF">N7468_001407</name>
</gene>
<protein>
    <submittedName>
        <fullName evidence="2">Uncharacterized protein</fullName>
    </submittedName>
</protein>
<feature type="region of interest" description="Disordered" evidence="1">
    <location>
        <begin position="200"/>
        <end position="319"/>
    </location>
</feature>
<feature type="region of interest" description="Disordered" evidence="1">
    <location>
        <begin position="148"/>
        <end position="186"/>
    </location>
</feature>
<dbReference type="Proteomes" id="UP001150941">
    <property type="component" value="Unassembled WGS sequence"/>
</dbReference>
<feature type="compositionally biased region" description="Low complexity" evidence="1">
    <location>
        <begin position="249"/>
        <end position="260"/>
    </location>
</feature>
<comment type="caution">
    <text evidence="2">The sequence shown here is derived from an EMBL/GenBank/DDBJ whole genome shotgun (WGS) entry which is preliminary data.</text>
</comment>
<sequence>MTCSIALRHGLNPRYGSTRRPAFSARRNTPDADLPACPFGVDLFSGLGNPYGNNNNHHHHHHHDNINTIDPDSDIEFDTELDSTTTCSSSSRAVVEGVRTARLSYAEMSSQQYFPGFGNAAPDQTAPDPALVPYALNVPIRHTPQHQPTVIHQDNSRQPQSSKVSFLRWRRASKNSSSGSSSYDLDRLVDDPEYPFNLEAAESSQRSPSKLQCKSPPKTPVKGSIHKKLWGSDGLLGNPLAGAAQGNVPATSTPESPTTALRAPRSVSFATLQSNIPGPGMSPTGSPTRQETALSPGQQTSPLLQSPSGKSPLGGKSTGIFRGLSQRVMRRISDANPIEFPTAPQTPRRALAVTLSPKIQARLYLDLEMMVCGCANQFLIKQYRDGRLSQSSINKVHAKVRHQIMEFSYPQELQCELVQDNRRSLDFEGLCACNPVHLESTLRNWRSIAKEMSSRSFCLPDAAVRKHLNEIYWILDMLNAPTATLREFQSLNNMAHGTMLGSPGDPDTTPSKH</sequence>
<feature type="compositionally biased region" description="Polar residues" evidence="1">
    <location>
        <begin position="202"/>
        <end position="212"/>
    </location>
</feature>
<feature type="compositionally biased region" description="Low complexity" evidence="1">
    <location>
        <begin position="301"/>
        <end position="315"/>
    </location>
</feature>
<organism evidence="2 3">
    <name type="scientific">Penicillium chermesinum</name>
    <dbReference type="NCBI Taxonomy" id="63820"/>
    <lineage>
        <taxon>Eukaryota</taxon>
        <taxon>Fungi</taxon>
        <taxon>Dikarya</taxon>
        <taxon>Ascomycota</taxon>
        <taxon>Pezizomycotina</taxon>
        <taxon>Eurotiomycetes</taxon>
        <taxon>Eurotiomycetidae</taxon>
        <taxon>Eurotiales</taxon>
        <taxon>Aspergillaceae</taxon>
        <taxon>Penicillium</taxon>
    </lineage>
</organism>
<keyword evidence="3" id="KW-1185">Reference proteome</keyword>
<dbReference type="OrthoDB" id="5229017at2759"/>
<feature type="compositionally biased region" description="Low complexity" evidence="1">
    <location>
        <begin position="277"/>
        <end position="288"/>
    </location>
</feature>
<feature type="compositionally biased region" description="Polar residues" evidence="1">
    <location>
        <begin position="148"/>
        <end position="164"/>
    </location>
</feature>
<reference evidence="2" key="2">
    <citation type="journal article" date="2023" name="IMA Fungus">
        <title>Comparative genomic study of the Penicillium genus elucidates a diverse pangenome and 15 lateral gene transfer events.</title>
        <authorList>
            <person name="Petersen C."/>
            <person name="Sorensen T."/>
            <person name="Nielsen M.R."/>
            <person name="Sondergaard T.E."/>
            <person name="Sorensen J.L."/>
            <person name="Fitzpatrick D.A."/>
            <person name="Frisvad J.C."/>
            <person name="Nielsen K.L."/>
        </authorList>
    </citation>
    <scope>NUCLEOTIDE SEQUENCE</scope>
    <source>
        <strain evidence="2">IBT 19713</strain>
    </source>
</reference>
<dbReference type="AlphaFoldDB" id="A0A9W9PGG7"/>
<proteinExistence type="predicted"/>
<dbReference type="RefSeq" id="XP_058333845.1">
    <property type="nucleotide sequence ID" value="XM_058470704.1"/>
</dbReference>
<reference evidence="2" key="1">
    <citation type="submission" date="2022-11" db="EMBL/GenBank/DDBJ databases">
        <authorList>
            <person name="Petersen C."/>
        </authorList>
    </citation>
    <scope>NUCLEOTIDE SEQUENCE</scope>
    <source>
        <strain evidence="2">IBT 19713</strain>
    </source>
</reference>
<name>A0A9W9PGG7_9EURO</name>
<evidence type="ECO:0000313" key="2">
    <source>
        <dbReference type="EMBL" id="KAJ5246424.1"/>
    </source>
</evidence>
<dbReference type="EMBL" id="JAPQKS010000002">
    <property type="protein sequence ID" value="KAJ5246424.1"/>
    <property type="molecule type" value="Genomic_DNA"/>
</dbReference>
<feature type="compositionally biased region" description="Polar residues" evidence="1">
    <location>
        <begin position="289"/>
        <end position="300"/>
    </location>
</feature>
<accession>A0A9W9PGG7</accession>